<dbReference type="InterPro" id="IPR008929">
    <property type="entry name" value="Chondroitin_lyas"/>
</dbReference>
<evidence type="ECO:0000313" key="3">
    <source>
        <dbReference type="EMBL" id="TRD22250.1"/>
    </source>
</evidence>
<dbReference type="EMBL" id="VFSV01000007">
    <property type="protein sequence ID" value="TRD22250.1"/>
    <property type="molecule type" value="Genomic_DNA"/>
</dbReference>
<protein>
    <submittedName>
        <fullName evidence="3">Heparinase</fullName>
    </submittedName>
</protein>
<feature type="domain" description="Heparinase II/III-like C-terminal" evidence="2">
    <location>
        <begin position="279"/>
        <end position="504"/>
    </location>
</feature>
<proteinExistence type="predicted"/>
<dbReference type="AlphaFoldDB" id="A0A547Q786"/>
<evidence type="ECO:0000259" key="2">
    <source>
        <dbReference type="Pfam" id="PF07940"/>
    </source>
</evidence>
<accession>A0A547Q786</accession>
<name>A0A547Q786_9RHOB</name>
<dbReference type="GO" id="GO:0016829">
    <property type="term" value="F:lyase activity"/>
    <property type="evidence" value="ECO:0007669"/>
    <property type="project" value="InterPro"/>
</dbReference>
<evidence type="ECO:0000313" key="4">
    <source>
        <dbReference type="Proteomes" id="UP000318590"/>
    </source>
</evidence>
<dbReference type="Proteomes" id="UP000318590">
    <property type="component" value="Unassembled WGS sequence"/>
</dbReference>
<dbReference type="GO" id="GO:0030313">
    <property type="term" value="C:cell envelope"/>
    <property type="evidence" value="ECO:0007669"/>
    <property type="project" value="UniProtKB-SubCell"/>
</dbReference>
<reference evidence="3 4" key="1">
    <citation type="submission" date="2019-06" db="EMBL/GenBank/DDBJ databases">
        <title>Paenimaribius caenipelagi gen. nov., sp. nov., isolated from a tidal flat.</title>
        <authorList>
            <person name="Yoon J.-H."/>
        </authorList>
    </citation>
    <scope>NUCLEOTIDE SEQUENCE [LARGE SCALE GENOMIC DNA]</scope>
    <source>
        <strain evidence="3 4">JBTF-M29</strain>
    </source>
</reference>
<keyword evidence="4" id="KW-1185">Reference proteome</keyword>
<gene>
    <name evidence="3" type="ORF">FEV53_05885</name>
</gene>
<dbReference type="Gene3D" id="1.50.10.100">
    <property type="entry name" value="Chondroitin AC/alginate lyase"/>
    <property type="match status" value="1"/>
</dbReference>
<comment type="caution">
    <text evidence="3">The sequence shown here is derived from an EMBL/GenBank/DDBJ whole genome shotgun (WGS) entry which is preliminary data.</text>
</comment>
<comment type="subcellular location">
    <subcellularLocation>
        <location evidence="1">Cell envelope</location>
    </subcellularLocation>
</comment>
<dbReference type="Gene3D" id="2.70.98.70">
    <property type="match status" value="1"/>
</dbReference>
<sequence>MKRMLRRAGPLRLVGAAERRIQGDPKAGQRLLQGRLLWRGYSVEAPGVAPWDMEVPEPCFAAEMHSFGWLPDLVSTGTSEAQALARDWTEDWLTRFGQGEGPGWAAATIGRRVLVLLYHRDVLFPWGGQGDLGRSLYGQILWLERVWTEAEGTESRLTCLLARLLAALHVDGRQTALPQILRDLAADMPLQEANVRNPEAWARTFFLLAWMRADLAEAGHPVPDALATALAQMVPVLRTLRGTDGGLPRFHGGGAGPVGALDRALALSWLRGGAAGDQALGYHRLTHGRSTVFVDGGTQGTHLSALGFELTSGRRPIVTSCGPGERFGPDWEATTRRTASHSALELGGISHASEAVIRTERRRTAGATGLNLSHDGYVTAFGLVHHRRLLLSFDGRELAGEDLLATVDRAQEQRFDAISAELGGGVPFRVHFHLYPQISVTEHANSITLRTRGGEIWEFRAEGPVRMALESTYFLDDPAPEPVLSTQIVLSGRASDYATRLRWTLAKARQTPDAVRDVEHTQDPVLL</sequence>
<dbReference type="Pfam" id="PF07940">
    <property type="entry name" value="Hepar_II_III_C"/>
    <property type="match status" value="1"/>
</dbReference>
<organism evidence="3 4">
    <name type="scientific">Palleronia caenipelagi</name>
    <dbReference type="NCBI Taxonomy" id="2489174"/>
    <lineage>
        <taxon>Bacteria</taxon>
        <taxon>Pseudomonadati</taxon>
        <taxon>Pseudomonadota</taxon>
        <taxon>Alphaproteobacteria</taxon>
        <taxon>Rhodobacterales</taxon>
        <taxon>Roseobacteraceae</taxon>
        <taxon>Palleronia</taxon>
    </lineage>
</organism>
<dbReference type="InterPro" id="IPR012480">
    <property type="entry name" value="Hepar_II_III_C"/>
</dbReference>
<evidence type="ECO:0000256" key="1">
    <source>
        <dbReference type="ARBA" id="ARBA00004196"/>
    </source>
</evidence>